<feature type="binding site" evidence="5">
    <location>
        <position position="148"/>
    </location>
    <ligand>
        <name>a divalent metal cation</name>
        <dbReference type="ChEBI" id="CHEBI:60240"/>
        <label>2</label>
        <note>catalytic</note>
    </ligand>
</feature>
<evidence type="ECO:0000256" key="3">
    <source>
        <dbReference type="ARBA" id="ARBA00022723"/>
    </source>
</evidence>
<keyword evidence="3 5" id="KW-0479">Metal-binding</keyword>
<dbReference type="PANTHER" id="PTHR43330:SF8">
    <property type="entry name" value="METHIONINE AMINOPEPTIDASE 1D, MITOCHONDRIAL"/>
    <property type="match status" value="1"/>
</dbReference>
<accession>A0A7I8VQZ6</accession>
<dbReference type="CDD" id="cd01086">
    <property type="entry name" value="MetAP1"/>
    <property type="match status" value="1"/>
</dbReference>
<gene>
    <name evidence="8" type="ORF">DGYR_LOCUS7069</name>
</gene>
<comment type="function">
    <text evidence="6">Cotranslationally removes the N-terminal methionine from nascent proteins. The N-terminal methionine is often cleaved when the second residue in the primary sequence is small and uncharged (Met-Ala-, Cys, Gly, Pro, Ser, Thr, or Val).</text>
</comment>
<evidence type="ECO:0000256" key="5">
    <source>
        <dbReference type="HAMAP-Rule" id="MF_03174"/>
    </source>
</evidence>
<keyword evidence="9" id="KW-1185">Reference proteome</keyword>
<dbReference type="OrthoDB" id="3209743at2759"/>
<dbReference type="GO" id="GO:0046872">
    <property type="term" value="F:metal ion binding"/>
    <property type="evidence" value="ECO:0007669"/>
    <property type="project" value="UniProtKB-UniRule"/>
</dbReference>
<proteinExistence type="inferred from homology"/>
<comment type="similarity">
    <text evidence="5">Belongs to the peptidase M24A family. Methionine aminopeptidase type 1 subfamily.</text>
</comment>
<comment type="catalytic activity">
    <reaction evidence="5 6">
        <text>Release of N-terminal amino acids, preferentially methionine, from peptides and arylamides.</text>
        <dbReference type="EC" id="3.4.11.18"/>
    </reaction>
</comment>
<reference evidence="8 9" key="1">
    <citation type="submission" date="2020-08" db="EMBL/GenBank/DDBJ databases">
        <authorList>
            <person name="Hejnol A."/>
        </authorList>
    </citation>
    <scope>NUCLEOTIDE SEQUENCE [LARGE SCALE GENOMIC DNA]</scope>
</reference>
<dbReference type="AlphaFoldDB" id="A0A7I8VQZ6"/>
<feature type="binding site" evidence="5">
    <location>
        <position position="120"/>
    </location>
    <ligand>
        <name>substrate</name>
    </ligand>
</feature>
<dbReference type="GO" id="GO:0006508">
    <property type="term" value="P:proteolysis"/>
    <property type="evidence" value="ECO:0007669"/>
    <property type="project" value="UniProtKB-KW"/>
</dbReference>
<name>A0A7I8VQZ6_9ANNE</name>
<comment type="cofactor">
    <cofactor evidence="5">
        <name>Co(2+)</name>
        <dbReference type="ChEBI" id="CHEBI:48828"/>
    </cofactor>
    <cofactor evidence="5">
        <name>Zn(2+)</name>
        <dbReference type="ChEBI" id="CHEBI:29105"/>
    </cofactor>
    <cofactor evidence="5">
        <name>Mn(2+)</name>
        <dbReference type="ChEBI" id="CHEBI:29035"/>
    </cofactor>
    <cofactor evidence="5">
        <name>Fe(2+)</name>
        <dbReference type="ChEBI" id="CHEBI:29033"/>
    </cofactor>
    <text evidence="5">Binds 2 divalent metal cations per subunit. Has a high-affinity and a low affinity metal-binding site. The true nature of the physiological cofactor is under debate. The enzyme is active with cobalt, zinc, manganese or divalent iron ions. Most likely, methionine aminopeptidases function as mononuclear Fe(2+)-metalloproteases under physiological conditions, and the catalytically relevant metal-binding site has been assigned to the histidine-containing high-affinity site.</text>
</comment>
<protein>
    <recommendedName>
        <fullName evidence="6">Methionine aminopeptidase</fullName>
        <ecNumber evidence="6">3.4.11.18</ecNumber>
    </recommendedName>
</protein>
<dbReference type="Proteomes" id="UP000549394">
    <property type="component" value="Unassembled WGS sequence"/>
</dbReference>
<dbReference type="EC" id="3.4.11.18" evidence="6"/>
<dbReference type="GO" id="GO:0070006">
    <property type="term" value="F:metalloaminopeptidase activity"/>
    <property type="evidence" value="ECO:0007669"/>
    <property type="project" value="UniProtKB-UniRule"/>
</dbReference>
<dbReference type="PANTHER" id="PTHR43330">
    <property type="entry name" value="METHIONINE AMINOPEPTIDASE"/>
    <property type="match status" value="1"/>
</dbReference>
<dbReference type="NCBIfam" id="TIGR00500">
    <property type="entry name" value="met_pdase_I"/>
    <property type="match status" value="1"/>
</dbReference>
<keyword evidence="4 5" id="KW-0378">Hydrolase</keyword>
<evidence type="ECO:0000256" key="6">
    <source>
        <dbReference type="RuleBase" id="RU003653"/>
    </source>
</evidence>
<dbReference type="Pfam" id="PF00557">
    <property type="entry name" value="Peptidase_M24"/>
    <property type="match status" value="1"/>
</dbReference>
<evidence type="ECO:0000313" key="9">
    <source>
        <dbReference type="Proteomes" id="UP000549394"/>
    </source>
</evidence>
<evidence type="ECO:0000256" key="2">
    <source>
        <dbReference type="ARBA" id="ARBA00022670"/>
    </source>
</evidence>
<keyword evidence="1 5" id="KW-0031">Aminopeptidase</keyword>
<sequence length="290" mass="32196">MKLPLSLNVIRRLSYHIVFPSKQSPMRYVPDFIDRPDYTKEHERLVIKSPKQQNKMRDSCKLAKEALDLAASLVKAGTTTDEIDANVHDFIINHNAYPSPLGYKNFPKSICTSVNNIACHGIPDDRELMEGDVINVDVTVFLNGFHGDCSKTFSVGNCDSKAIKLIKTAEECRDEGIKVCGPGVPLNRVGSRIQEYAKRHNFAVLPQFCGHGIGEGFHELPGVLHTRNNNKLLLEPGMTFTIEPVITEGEVGISIVKEDGWTAVSDDGSRSAQFEHTILITESGYEILTE</sequence>
<feature type="binding site" evidence="5">
    <location>
        <position position="148"/>
    </location>
    <ligand>
        <name>a divalent metal cation</name>
        <dbReference type="ChEBI" id="CHEBI:60240"/>
        <label>1</label>
    </ligand>
</feature>
<feature type="binding site" evidence="5">
    <location>
        <position position="243"/>
    </location>
    <ligand>
        <name>a divalent metal cation</name>
        <dbReference type="ChEBI" id="CHEBI:60240"/>
        <label>2</label>
        <note>catalytic</note>
    </ligand>
</feature>
<dbReference type="InterPro" id="IPR000994">
    <property type="entry name" value="Pept_M24"/>
</dbReference>
<dbReference type="HAMAP" id="MF_01974">
    <property type="entry name" value="MetAP_1"/>
    <property type="match status" value="1"/>
</dbReference>
<evidence type="ECO:0000259" key="7">
    <source>
        <dbReference type="Pfam" id="PF00557"/>
    </source>
</evidence>
<comment type="caution">
    <text evidence="8">The sequence shown here is derived from an EMBL/GenBank/DDBJ whole genome shotgun (WGS) entry which is preliminary data.</text>
</comment>
<feature type="binding site" evidence="5">
    <location>
        <position position="275"/>
    </location>
    <ligand>
        <name>a divalent metal cation</name>
        <dbReference type="ChEBI" id="CHEBI:60240"/>
        <label>2</label>
        <note>catalytic</note>
    </ligand>
</feature>
<dbReference type="InterPro" id="IPR001714">
    <property type="entry name" value="Pept_M24_MAP"/>
</dbReference>
<dbReference type="GO" id="GO:0004239">
    <property type="term" value="F:initiator methionyl aminopeptidase activity"/>
    <property type="evidence" value="ECO:0007669"/>
    <property type="project" value="UniProtKB-UniRule"/>
</dbReference>
<organism evidence="8 9">
    <name type="scientific">Dimorphilus gyrociliatus</name>
    <dbReference type="NCBI Taxonomy" id="2664684"/>
    <lineage>
        <taxon>Eukaryota</taxon>
        <taxon>Metazoa</taxon>
        <taxon>Spiralia</taxon>
        <taxon>Lophotrochozoa</taxon>
        <taxon>Annelida</taxon>
        <taxon>Polychaeta</taxon>
        <taxon>Polychaeta incertae sedis</taxon>
        <taxon>Dinophilidae</taxon>
        <taxon>Dimorphilus</taxon>
    </lineage>
</organism>
<dbReference type="PRINTS" id="PR00599">
    <property type="entry name" value="MAPEPTIDASE"/>
</dbReference>
<feature type="binding site" evidence="5">
    <location>
        <position position="275"/>
    </location>
    <ligand>
        <name>a divalent metal cation</name>
        <dbReference type="ChEBI" id="CHEBI:60240"/>
        <label>1</label>
    </ligand>
</feature>
<evidence type="ECO:0000256" key="4">
    <source>
        <dbReference type="ARBA" id="ARBA00022801"/>
    </source>
</evidence>
<keyword evidence="2 5" id="KW-0645">Protease</keyword>
<dbReference type="Gene3D" id="3.90.230.10">
    <property type="entry name" value="Creatinase/methionine aminopeptidase superfamily"/>
    <property type="match status" value="1"/>
</dbReference>
<feature type="binding site" evidence="5">
    <location>
        <position position="218"/>
    </location>
    <ligand>
        <name>substrate</name>
    </ligand>
</feature>
<evidence type="ECO:0000256" key="1">
    <source>
        <dbReference type="ARBA" id="ARBA00022438"/>
    </source>
</evidence>
<feature type="binding site" evidence="5">
    <location>
        <position position="137"/>
    </location>
    <ligand>
        <name>a divalent metal cation</name>
        <dbReference type="ChEBI" id="CHEBI:60240"/>
        <label>1</label>
    </ligand>
</feature>
<dbReference type="SUPFAM" id="SSF55920">
    <property type="entry name" value="Creatinase/aminopeptidase"/>
    <property type="match status" value="1"/>
</dbReference>
<evidence type="ECO:0000313" key="8">
    <source>
        <dbReference type="EMBL" id="CAD5118740.1"/>
    </source>
</evidence>
<dbReference type="InterPro" id="IPR002467">
    <property type="entry name" value="Pept_M24A_MAP1"/>
</dbReference>
<dbReference type="EMBL" id="CAJFCJ010000009">
    <property type="protein sequence ID" value="CAD5118740.1"/>
    <property type="molecule type" value="Genomic_DNA"/>
</dbReference>
<feature type="domain" description="Peptidase M24" evidence="7">
    <location>
        <begin position="55"/>
        <end position="282"/>
    </location>
</feature>
<dbReference type="InterPro" id="IPR036005">
    <property type="entry name" value="Creatinase/aminopeptidase-like"/>
</dbReference>
<feature type="binding site" evidence="5">
    <location>
        <position position="211"/>
    </location>
    <ligand>
        <name>a divalent metal cation</name>
        <dbReference type="ChEBI" id="CHEBI:60240"/>
        <label>2</label>
        <note>catalytic</note>
    </ligand>
</feature>